<keyword evidence="2" id="KW-1185">Reference proteome</keyword>
<sequence>MIETCGKKMIPVAVGDFILINVPKVDRARLDCSNSIGIILKVENNVYQIGTKSGIIKSWFARCDFHISGAQILEDVLENLFVKLLRKNRNSNARGVASANAQCQKFSV</sequence>
<dbReference type="Proteomes" id="UP000499080">
    <property type="component" value="Unassembled WGS sequence"/>
</dbReference>
<name>A0A4Y2T866_ARAVE</name>
<evidence type="ECO:0000313" key="2">
    <source>
        <dbReference type="Proteomes" id="UP000499080"/>
    </source>
</evidence>
<accession>A0A4Y2T866</accession>
<comment type="caution">
    <text evidence="1">The sequence shown here is derived from an EMBL/GenBank/DDBJ whole genome shotgun (WGS) entry which is preliminary data.</text>
</comment>
<proteinExistence type="predicted"/>
<gene>
    <name evidence="1" type="ORF">AVEN_3128_1</name>
</gene>
<reference evidence="1 2" key="1">
    <citation type="journal article" date="2019" name="Sci. Rep.">
        <title>Orb-weaving spider Araneus ventricosus genome elucidates the spidroin gene catalogue.</title>
        <authorList>
            <person name="Kono N."/>
            <person name="Nakamura H."/>
            <person name="Ohtoshi R."/>
            <person name="Moran D.A.P."/>
            <person name="Shinohara A."/>
            <person name="Yoshida Y."/>
            <person name="Fujiwara M."/>
            <person name="Mori M."/>
            <person name="Tomita M."/>
            <person name="Arakawa K."/>
        </authorList>
    </citation>
    <scope>NUCLEOTIDE SEQUENCE [LARGE SCALE GENOMIC DNA]</scope>
</reference>
<protein>
    <submittedName>
        <fullName evidence="1">Uncharacterized protein</fullName>
    </submittedName>
</protein>
<dbReference type="EMBL" id="BGPR01026123">
    <property type="protein sequence ID" value="GBN95589.1"/>
    <property type="molecule type" value="Genomic_DNA"/>
</dbReference>
<dbReference type="AlphaFoldDB" id="A0A4Y2T866"/>
<dbReference type="OrthoDB" id="5836254at2759"/>
<organism evidence="1 2">
    <name type="scientific">Araneus ventricosus</name>
    <name type="common">Orbweaver spider</name>
    <name type="synonym">Epeira ventricosa</name>
    <dbReference type="NCBI Taxonomy" id="182803"/>
    <lineage>
        <taxon>Eukaryota</taxon>
        <taxon>Metazoa</taxon>
        <taxon>Ecdysozoa</taxon>
        <taxon>Arthropoda</taxon>
        <taxon>Chelicerata</taxon>
        <taxon>Arachnida</taxon>
        <taxon>Araneae</taxon>
        <taxon>Araneomorphae</taxon>
        <taxon>Entelegynae</taxon>
        <taxon>Araneoidea</taxon>
        <taxon>Araneidae</taxon>
        <taxon>Araneus</taxon>
    </lineage>
</organism>
<evidence type="ECO:0000313" key="1">
    <source>
        <dbReference type="EMBL" id="GBN95589.1"/>
    </source>
</evidence>